<gene>
    <name evidence="1" type="ORF">F1559_001890</name>
</gene>
<dbReference type="EMBL" id="VWRR01000014">
    <property type="protein sequence ID" value="KAF6001482.1"/>
    <property type="molecule type" value="Genomic_DNA"/>
</dbReference>
<dbReference type="PANTHER" id="PTHR34044">
    <property type="entry name" value="NUCLEAR PROTEIN"/>
    <property type="match status" value="1"/>
</dbReference>
<keyword evidence="2" id="KW-1185">Reference proteome</keyword>
<dbReference type="OrthoDB" id="38730at2759"/>
<evidence type="ECO:0000313" key="1">
    <source>
        <dbReference type="EMBL" id="KAF6001482.1"/>
    </source>
</evidence>
<dbReference type="AlphaFoldDB" id="A0A7J7IEG3"/>
<sequence length="297" mass="32404">MSAFVTPSLALSLQAIPLGQCLRFSRDGYRVNSVPSGRLQSAHDYKRMSLRSSLEGDLVTVVGAGRIGTLLAGAKGSGLAPARLIRRNERIVEGSKGPIYVCTRNDDLASVVEQCPPGRRTDLVFIQNGMLRSFLRQHNLGNATQALVFFAVPRVGAPPADGGGTVAWGPWAAAFAARVRACGCHCTVLEDKLEFDRRMIEKLLWICIFGVLCESEGGIPVGEVAEKQADRVRHLIDELCPLAEEEVGLHGKDALDRERLLQSLLEYSRKIPDFVAGFKEYPMAKRMVYGTPPNTIA</sequence>
<comment type="caution">
    <text evidence="1">The sequence shown here is derived from an EMBL/GenBank/DDBJ whole genome shotgun (WGS) entry which is preliminary data.</text>
</comment>
<dbReference type="PANTHER" id="PTHR34044:SF3">
    <property type="entry name" value="KETOPANTOATE REDUCTASE N-TERMINAL DOMAIN-CONTAINING PROTEIN"/>
    <property type="match status" value="1"/>
</dbReference>
<evidence type="ECO:0000313" key="2">
    <source>
        <dbReference type="Proteomes" id="UP000530660"/>
    </source>
</evidence>
<organism evidence="1 2">
    <name type="scientific">Cyanidiococcus yangmingshanensis</name>
    <dbReference type="NCBI Taxonomy" id="2690220"/>
    <lineage>
        <taxon>Eukaryota</taxon>
        <taxon>Rhodophyta</taxon>
        <taxon>Bangiophyceae</taxon>
        <taxon>Cyanidiales</taxon>
        <taxon>Cyanidiaceae</taxon>
        <taxon>Cyanidiococcus</taxon>
    </lineage>
</organism>
<proteinExistence type="predicted"/>
<dbReference type="Proteomes" id="UP000530660">
    <property type="component" value="Unassembled WGS sequence"/>
</dbReference>
<protein>
    <submittedName>
        <fullName evidence="1">Uncharacterized protein</fullName>
    </submittedName>
</protein>
<name>A0A7J7IEG3_9RHOD</name>
<reference evidence="1 2" key="1">
    <citation type="journal article" date="2020" name="J. Phycol.">
        <title>Comparative genome analysis reveals Cyanidiococcus gen. nov., a new extremophilic red algal genus sister to Cyanidioschyzon (Cyanidioschyzonaceae, Rhodophyta).</title>
        <authorList>
            <person name="Liu S.-L."/>
            <person name="Chiang Y.-R."/>
            <person name="Yoon H.S."/>
            <person name="Fu H.-Y."/>
        </authorList>
    </citation>
    <scope>NUCLEOTIDE SEQUENCE [LARGE SCALE GENOMIC DNA]</scope>
    <source>
        <strain evidence="1 2">THAL066</strain>
    </source>
</reference>
<accession>A0A7J7IEG3</accession>